<dbReference type="Gene3D" id="3.20.20.100">
    <property type="entry name" value="NADP-dependent oxidoreductase domain"/>
    <property type="match status" value="1"/>
</dbReference>
<dbReference type="CDD" id="cd19140">
    <property type="entry name" value="AKR_AKR3F3"/>
    <property type="match status" value="1"/>
</dbReference>
<dbReference type="FunFam" id="3.20.20.100:FF:000002">
    <property type="entry name" value="2,5-diketo-D-gluconic acid reductase A"/>
    <property type="match status" value="1"/>
</dbReference>
<feature type="site" description="Lowers pKa of active site Tyr" evidence="7">
    <location>
        <position position="72"/>
    </location>
</feature>
<dbReference type="RefSeq" id="WP_068837949.1">
    <property type="nucleotide sequence ID" value="NZ_BMXC01000002.1"/>
</dbReference>
<dbReference type="PANTHER" id="PTHR43827">
    <property type="entry name" value="2,5-DIKETO-D-GLUCONIC ACID REDUCTASE"/>
    <property type="match status" value="1"/>
</dbReference>
<evidence type="ECO:0000256" key="2">
    <source>
        <dbReference type="ARBA" id="ARBA00022857"/>
    </source>
</evidence>
<evidence type="ECO:0000259" key="8">
    <source>
        <dbReference type="Pfam" id="PF00248"/>
    </source>
</evidence>
<name>A0A1I7HQW7_9BACT</name>
<evidence type="ECO:0000256" key="4">
    <source>
        <dbReference type="ARBA" id="ARBA00049445"/>
    </source>
</evidence>
<keyword evidence="2" id="KW-0521">NADP</keyword>
<dbReference type="EMBL" id="FPCA01000002">
    <property type="protein sequence ID" value="SFU63077.1"/>
    <property type="molecule type" value="Genomic_DNA"/>
</dbReference>
<evidence type="ECO:0000256" key="3">
    <source>
        <dbReference type="ARBA" id="ARBA00023002"/>
    </source>
</evidence>
<feature type="binding site" evidence="6">
    <location>
        <position position="105"/>
    </location>
    <ligand>
        <name>substrate</name>
    </ligand>
</feature>
<accession>A0A1I7HQW7</accession>
<dbReference type="SUPFAM" id="SSF51430">
    <property type="entry name" value="NAD(P)-linked oxidoreductase"/>
    <property type="match status" value="1"/>
</dbReference>
<feature type="active site" description="Proton donor" evidence="5">
    <location>
        <position position="47"/>
    </location>
</feature>
<proteinExistence type="inferred from homology"/>
<dbReference type="InterPro" id="IPR023210">
    <property type="entry name" value="NADP_OxRdtase_dom"/>
</dbReference>
<reference evidence="10" key="1">
    <citation type="submission" date="2016-10" db="EMBL/GenBank/DDBJ databases">
        <authorList>
            <person name="Varghese N."/>
        </authorList>
    </citation>
    <scope>NUCLEOTIDE SEQUENCE [LARGE SCALE GENOMIC DNA]</scope>
    <source>
        <strain evidence="10">DSM 18820</strain>
    </source>
</reference>
<dbReference type="InterPro" id="IPR018170">
    <property type="entry name" value="Aldo/ket_reductase_CS"/>
</dbReference>
<keyword evidence="10" id="KW-1185">Reference proteome</keyword>
<gene>
    <name evidence="9" type="ORF">SAMN04487941_1603</name>
</gene>
<sequence>MKDITIKGATIPALGFGTYQLDNTTANEMVQAALETGYRHIDTAQMYGNEEGVGKAINASAVNREEVFLTTKVLPSNLGRQTFLPSVEESLRKLKVDAVDLLLIHWPNSDVPVEEYIGELVKAQEKGYTKHIGVSNHTTALLNKVLATGANIITNQVEYHPFLNQDKLYNYLRQHDLSLTAYSPIAQGQVMGNETLKSIGGKYGKSEVQVTLRWLIQQDGVMAIPKSGKESHMKSNFDIFDFELTQDEVQQVNKLTQQNNRLINPSFAPDWD</sequence>
<evidence type="ECO:0000313" key="9">
    <source>
        <dbReference type="EMBL" id="SFU63077.1"/>
    </source>
</evidence>
<dbReference type="GO" id="GO:1990002">
    <property type="term" value="F:methylglyoxal reductase (NADPH) (acetol producing) activity"/>
    <property type="evidence" value="ECO:0007669"/>
    <property type="project" value="TreeGrafter"/>
</dbReference>
<evidence type="ECO:0000313" key="10">
    <source>
        <dbReference type="Proteomes" id="UP000182491"/>
    </source>
</evidence>
<dbReference type="AlphaFoldDB" id="A0A1I7HQW7"/>
<comment type="similarity">
    <text evidence="1">Belongs to the aldo/keto reductase family.</text>
</comment>
<feature type="domain" description="NADP-dependent oxidoreductase" evidence="8">
    <location>
        <begin position="14"/>
        <end position="255"/>
    </location>
</feature>
<evidence type="ECO:0000256" key="7">
    <source>
        <dbReference type="PIRSR" id="PIRSR000097-3"/>
    </source>
</evidence>
<evidence type="ECO:0000256" key="6">
    <source>
        <dbReference type="PIRSR" id="PIRSR000097-2"/>
    </source>
</evidence>
<organism evidence="9 10">
    <name type="scientific">Pontibacter akesuensis</name>
    <dbReference type="NCBI Taxonomy" id="388950"/>
    <lineage>
        <taxon>Bacteria</taxon>
        <taxon>Pseudomonadati</taxon>
        <taxon>Bacteroidota</taxon>
        <taxon>Cytophagia</taxon>
        <taxon>Cytophagales</taxon>
        <taxon>Hymenobacteraceae</taxon>
        <taxon>Pontibacter</taxon>
    </lineage>
</organism>
<protein>
    <submittedName>
        <fullName evidence="9">Aldo/keto reductase</fullName>
    </submittedName>
</protein>
<comment type="catalytic activity">
    <reaction evidence="4">
        <text>hydroxyacetone + NADP(+) = methylglyoxal + NADPH + H(+)</text>
        <dbReference type="Rhea" id="RHEA:27986"/>
        <dbReference type="ChEBI" id="CHEBI:15378"/>
        <dbReference type="ChEBI" id="CHEBI:17158"/>
        <dbReference type="ChEBI" id="CHEBI:27957"/>
        <dbReference type="ChEBI" id="CHEBI:57783"/>
        <dbReference type="ChEBI" id="CHEBI:58349"/>
    </reaction>
</comment>
<dbReference type="Proteomes" id="UP000182491">
    <property type="component" value="Unassembled WGS sequence"/>
</dbReference>
<dbReference type="InterPro" id="IPR020471">
    <property type="entry name" value="AKR"/>
</dbReference>
<dbReference type="GO" id="GO:0051596">
    <property type="term" value="P:methylglyoxal catabolic process"/>
    <property type="evidence" value="ECO:0007669"/>
    <property type="project" value="TreeGrafter"/>
</dbReference>
<dbReference type="Pfam" id="PF00248">
    <property type="entry name" value="Aldo_ket_red"/>
    <property type="match status" value="1"/>
</dbReference>
<dbReference type="PROSITE" id="PS00798">
    <property type="entry name" value="ALDOKETO_REDUCTASE_1"/>
    <property type="match status" value="1"/>
</dbReference>
<evidence type="ECO:0000256" key="5">
    <source>
        <dbReference type="PIRSR" id="PIRSR000097-1"/>
    </source>
</evidence>
<keyword evidence="3" id="KW-0560">Oxidoreductase</keyword>
<evidence type="ECO:0000256" key="1">
    <source>
        <dbReference type="ARBA" id="ARBA00007905"/>
    </source>
</evidence>
<dbReference type="PIRSF" id="PIRSF000097">
    <property type="entry name" value="AKR"/>
    <property type="match status" value="1"/>
</dbReference>
<dbReference type="PANTHER" id="PTHR43827:SF3">
    <property type="entry name" value="NADP-DEPENDENT OXIDOREDUCTASE DOMAIN-CONTAINING PROTEIN"/>
    <property type="match status" value="1"/>
</dbReference>
<dbReference type="PRINTS" id="PR00069">
    <property type="entry name" value="ALDKETRDTASE"/>
</dbReference>
<dbReference type="OrthoDB" id="9804790at2"/>
<dbReference type="InterPro" id="IPR036812">
    <property type="entry name" value="NAD(P)_OxRdtase_dom_sf"/>
</dbReference>
<dbReference type="STRING" id="388950.GCA_001611675_01942"/>